<reference evidence="12" key="1">
    <citation type="submission" date="2025-08" db="UniProtKB">
        <authorList>
            <consortium name="RefSeq"/>
        </authorList>
    </citation>
    <scope>IDENTIFICATION</scope>
    <source>
        <tissue evidence="12">Whole Larva</tissue>
    </source>
</reference>
<gene>
    <name evidence="12" type="primary">LOC108565496</name>
</gene>
<dbReference type="InterPro" id="IPR017441">
    <property type="entry name" value="Protein_kinase_ATP_BS"/>
</dbReference>
<keyword evidence="6 7" id="KW-0067">ATP-binding</keyword>
<evidence type="ECO:0000256" key="2">
    <source>
        <dbReference type="ARBA" id="ARBA00022527"/>
    </source>
</evidence>
<dbReference type="PROSITE" id="PS50011">
    <property type="entry name" value="PROTEIN_KINASE_DOM"/>
    <property type="match status" value="1"/>
</dbReference>
<keyword evidence="2 8" id="KW-0723">Serine/threonine-protein kinase</keyword>
<dbReference type="PROSITE" id="PS00107">
    <property type="entry name" value="PROTEIN_KINASE_ATP"/>
    <property type="match status" value="1"/>
</dbReference>
<dbReference type="SUPFAM" id="SSF56112">
    <property type="entry name" value="Protein kinase-like (PK-like)"/>
    <property type="match status" value="1"/>
</dbReference>
<keyword evidence="3" id="KW-0808">Transferase</keyword>
<feature type="compositionally biased region" description="Basic and acidic residues" evidence="9">
    <location>
        <begin position="207"/>
        <end position="222"/>
    </location>
</feature>
<dbReference type="Gene3D" id="1.10.510.10">
    <property type="entry name" value="Transferase(Phosphotransferase) domain 1"/>
    <property type="match status" value="1"/>
</dbReference>
<comment type="similarity">
    <text evidence="8">Belongs to the protein kinase superfamily.</text>
</comment>
<evidence type="ECO:0000256" key="7">
    <source>
        <dbReference type="PROSITE-ProRule" id="PRU10141"/>
    </source>
</evidence>
<dbReference type="GeneID" id="108565496"/>
<dbReference type="RefSeq" id="XP_017780493.1">
    <property type="nucleotide sequence ID" value="XM_017925004.1"/>
</dbReference>
<evidence type="ECO:0000256" key="5">
    <source>
        <dbReference type="ARBA" id="ARBA00022777"/>
    </source>
</evidence>
<evidence type="ECO:0000256" key="8">
    <source>
        <dbReference type="RuleBase" id="RU000304"/>
    </source>
</evidence>
<dbReference type="Pfam" id="PF00069">
    <property type="entry name" value="Pkinase"/>
    <property type="match status" value="2"/>
</dbReference>
<feature type="compositionally biased region" description="Polar residues" evidence="9">
    <location>
        <begin position="243"/>
        <end position="259"/>
    </location>
</feature>
<evidence type="ECO:0000256" key="3">
    <source>
        <dbReference type="ARBA" id="ARBA00022679"/>
    </source>
</evidence>
<evidence type="ECO:0000256" key="6">
    <source>
        <dbReference type="ARBA" id="ARBA00022840"/>
    </source>
</evidence>
<evidence type="ECO:0000259" key="10">
    <source>
        <dbReference type="PROSITE" id="PS50011"/>
    </source>
</evidence>
<dbReference type="PANTHER" id="PTHR44167">
    <property type="entry name" value="OVARIAN-SPECIFIC SERINE/THREONINE-PROTEIN KINASE LOK-RELATED"/>
    <property type="match status" value="1"/>
</dbReference>
<dbReference type="Proteomes" id="UP000695000">
    <property type="component" value="Unplaced"/>
</dbReference>
<evidence type="ECO:0000313" key="12">
    <source>
        <dbReference type="RefSeq" id="XP_017780493.1"/>
    </source>
</evidence>
<keyword evidence="11" id="KW-1185">Reference proteome</keyword>
<feature type="region of interest" description="Disordered" evidence="9">
    <location>
        <begin position="1"/>
        <end position="41"/>
    </location>
</feature>
<keyword evidence="5" id="KW-0418">Kinase</keyword>
<evidence type="ECO:0000256" key="4">
    <source>
        <dbReference type="ARBA" id="ARBA00022741"/>
    </source>
</evidence>
<evidence type="ECO:0000256" key="9">
    <source>
        <dbReference type="SAM" id="MobiDB-lite"/>
    </source>
</evidence>
<feature type="region of interest" description="Disordered" evidence="9">
    <location>
        <begin position="206"/>
        <end position="263"/>
    </location>
</feature>
<dbReference type="CDD" id="cd14019">
    <property type="entry name" value="STKc_Cdc7"/>
    <property type="match status" value="1"/>
</dbReference>
<sequence length="484" mass="54567">MPPMCSPVKNKSSDEAKPIQGLYFRARNESATESSDSDESYKDEIDKMMDDFPAFDKYFNLVGQVGGGTFSTVYEAALKSDPLRRRRFAVKHIVPTCHPDRTKFELKCLKEIGGKDNVAGIDLCLRHENNVLFVMPYQPHDLFVDYVRLMDLEEIVSYMKNLLVALARVHKFKVIHRDIKPSNFLYDRKTRRCLLVDFGLAQQQEDAGAKKKSEKSSKKRDPLSPSNGQVTDGKATDKRPEGQQVNLAKSSSNSVTTKPGVSLAKENFMNSRKSITCINFEQTPDAMRRSRTTDACKCYGKPRLCTACPLDNPMHASRAGTPGFRPPEVLLKYAHQTTAVDIWAAGTILLSILSGSGNFFSSPNDIAALVELVTIFGYDNLKKTSQMFGRYFLCSENRPQLDLRKICCILRNRGTKLNKVLSGKKCADCDQYKRVCLCIGVPLDEEIKDEFPEAAYHLLQRLLDVNPETRITAEQALKHEFFEV</sequence>
<accession>A0ABM1N0Z3</accession>
<feature type="domain" description="Protein kinase" evidence="10">
    <location>
        <begin position="59"/>
        <end position="482"/>
    </location>
</feature>
<dbReference type="InterPro" id="IPR000719">
    <property type="entry name" value="Prot_kinase_dom"/>
</dbReference>
<name>A0ABM1N0Z3_NICVS</name>
<evidence type="ECO:0000256" key="1">
    <source>
        <dbReference type="ARBA" id="ARBA00012513"/>
    </source>
</evidence>
<dbReference type="EC" id="2.7.11.1" evidence="1"/>
<dbReference type="SMART" id="SM00220">
    <property type="entry name" value="S_TKc"/>
    <property type="match status" value="1"/>
</dbReference>
<dbReference type="PANTHER" id="PTHR44167:SF23">
    <property type="entry name" value="CDC7 KINASE, ISOFORM A-RELATED"/>
    <property type="match status" value="1"/>
</dbReference>
<dbReference type="InterPro" id="IPR008271">
    <property type="entry name" value="Ser/Thr_kinase_AS"/>
</dbReference>
<feature type="binding site" evidence="7">
    <location>
        <position position="91"/>
    </location>
    <ligand>
        <name>ATP</name>
        <dbReference type="ChEBI" id="CHEBI:30616"/>
    </ligand>
</feature>
<keyword evidence="4 7" id="KW-0547">Nucleotide-binding</keyword>
<protein>
    <recommendedName>
        <fullName evidence="1">non-specific serine/threonine protein kinase</fullName>
        <ecNumber evidence="1">2.7.11.1</ecNumber>
    </recommendedName>
</protein>
<dbReference type="Gene3D" id="3.30.200.20">
    <property type="entry name" value="Phosphorylase Kinase, domain 1"/>
    <property type="match status" value="1"/>
</dbReference>
<proteinExistence type="inferred from homology"/>
<dbReference type="InterPro" id="IPR011009">
    <property type="entry name" value="Kinase-like_dom_sf"/>
</dbReference>
<organism evidence="11 12">
    <name type="scientific">Nicrophorus vespilloides</name>
    <name type="common">Boreal carrion beetle</name>
    <dbReference type="NCBI Taxonomy" id="110193"/>
    <lineage>
        <taxon>Eukaryota</taxon>
        <taxon>Metazoa</taxon>
        <taxon>Ecdysozoa</taxon>
        <taxon>Arthropoda</taxon>
        <taxon>Hexapoda</taxon>
        <taxon>Insecta</taxon>
        <taxon>Pterygota</taxon>
        <taxon>Neoptera</taxon>
        <taxon>Endopterygota</taxon>
        <taxon>Coleoptera</taxon>
        <taxon>Polyphaga</taxon>
        <taxon>Staphyliniformia</taxon>
        <taxon>Silphidae</taxon>
        <taxon>Nicrophorinae</taxon>
        <taxon>Nicrophorus</taxon>
    </lineage>
</organism>
<evidence type="ECO:0000313" key="11">
    <source>
        <dbReference type="Proteomes" id="UP000695000"/>
    </source>
</evidence>
<dbReference type="PROSITE" id="PS00108">
    <property type="entry name" value="PROTEIN_KINASE_ST"/>
    <property type="match status" value="1"/>
</dbReference>